<protein>
    <submittedName>
        <fullName evidence="2">DUF262 domain-containing protein</fullName>
    </submittedName>
</protein>
<feature type="domain" description="GmrSD restriction endonucleases N-terminal" evidence="1">
    <location>
        <begin position="26"/>
        <end position="228"/>
    </location>
</feature>
<dbReference type="AlphaFoldDB" id="A0A6M0SR31"/>
<evidence type="ECO:0000313" key="3">
    <source>
        <dbReference type="Proteomes" id="UP000472355"/>
    </source>
</evidence>
<comment type="caution">
    <text evidence="2">The sequence shown here is derived from an EMBL/GenBank/DDBJ whole genome shotgun (WGS) entry which is preliminary data.</text>
</comment>
<dbReference type="InterPro" id="IPR004919">
    <property type="entry name" value="GmrSD_N"/>
</dbReference>
<accession>A0A6M0SR31</accession>
<sequence>MNINENLINLSGFNPTKRTFQMTILKICEDIEKQEITLPLYQRDISWTTKQCLDLFNYQLLGKAPVAPISINEIRDIEENCIPQISFIEREIIEGDMRGKLSVTDGQQRLTSNFMTYINHPNLRNIFLDLVKGQFILLEDSVKKYQIPVGILLNKDNMIFFDYINNNSTLKKPECMNILIQVRNKLRDYSYTINMAQDLNEKEQIEWFEVLNNAGSKVTKIQMRFAKLKTEGIDIYKQYTKKFIDKIEEASSELGNDNLFKLKPTEVSIPIAALNPAYEVITKKPHTANYTPIPSDTRETQLCELESYELLACFKITLEALDKVMNFIKDNNLKFPDRIDYITYLLGYFVLNKNNVTDYKQIQMVIKWYKSVKFTNKSNSERRKIFTELLEIK</sequence>
<reference evidence="2 3" key="1">
    <citation type="submission" date="2019-02" db="EMBL/GenBank/DDBJ databases">
        <title>Genome sequencing of Clostridium botulinum clinical isolates.</title>
        <authorList>
            <person name="Brunt J."/>
            <person name="Van Vliet A.H.M."/>
            <person name="Stringer S.C."/>
            <person name="Grant K.A."/>
            <person name="Carter A.C."/>
            <person name="Peck M.W."/>
        </authorList>
    </citation>
    <scope>NUCLEOTIDE SEQUENCE [LARGE SCALE GENOMIC DNA]</scope>
    <source>
        <strain evidence="2 3">H113700579</strain>
    </source>
</reference>
<organism evidence="2 3">
    <name type="scientific">Clostridium botulinum</name>
    <dbReference type="NCBI Taxonomy" id="1491"/>
    <lineage>
        <taxon>Bacteria</taxon>
        <taxon>Bacillati</taxon>
        <taxon>Bacillota</taxon>
        <taxon>Clostridia</taxon>
        <taxon>Eubacteriales</taxon>
        <taxon>Clostridiaceae</taxon>
        <taxon>Clostridium</taxon>
    </lineage>
</organism>
<proteinExistence type="predicted"/>
<evidence type="ECO:0000259" key="1">
    <source>
        <dbReference type="Pfam" id="PF03235"/>
    </source>
</evidence>
<name>A0A6M0SR31_CLOBO</name>
<evidence type="ECO:0000313" key="2">
    <source>
        <dbReference type="EMBL" id="NFA43762.1"/>
    </source>
</evidence>
<dbReference type="Proteomes" id="UP000472355">
    <property type="component" value="Unassembled WGS sequence"/>
</dbReference>
<dbReference type="EMBL" id="SGKU01000048">
    <property type="protein sequence ID" value="NFA43762.1"/>
    <property type="molecule type" value="Genomic_DNA"/>
</dbReference>
<gene>
    <name evidence="2" type="ORF">EXM65_14620</name>
</gene>
<dbReference type="Pfam" id="PF03235">
    <property type="entry name" value="GmrSD_N"/>
    <property type="match status" value="1"/>
</dbReference>